<dbReference type="EMBL" id="BARS01005720">
    <property type="protein sequence ID" value="GAF77681.1"/>
    <property type="molecule type" value="Genomic_DNA"/>
</dbReference>
<sequence length="170" mass="18374">MPLRARGISLAVSNQDSVDNLTVIDVIGSKIDTHDGGSLRALAHKINDHTHGMGKVYPELAASFQVVSANAAHTLGVFKEIAAVNQITTQFDIHWISVLAASANAEYELVLYAGTTEISRCSFARTDKKDIASVPFQCEIQPANTQIQAKLSTDNAAGDTCNIKIMYHLY</sequence>
<name>X0SRB4_9ZZZZ</name>
<protein>
    <submittedName>
        <fullName evidence="1">Uncharacterized protein</fullName>
    </submittedName>
</protein>
<comment type="caution">
    <text evidence="1">The sequence shown here is derived from an EMBL/GenBank/DDBJ whole genome shotgun (WGS) entry which is preliminary data.</text>
</comment>
<organism evidence="1">
    <name type="scientific">marine sediment metagenome</name>
    <dbReference type="NCBI Taxonomy" id="412755"/>
    <lineage>
        <taxon>unclassified sequences</taxon>
        <taxon>metagenomes</taxon>
        <taxon>ecological metagenomes</taxon>
    </lineage>
</organism>
<evidence type="ECO:0000313" key="1">
    <source>
        <dbReference type="EMBL" id="GAF77681.1"/>
    </source>
</evidence>
<reference evidence="1" key="1">
    <citation type="journal article" date="2014" name="Front. Microbiol.">
        <title>High frequency of phylogenetically diverse reductive dehalogenase-homologous genes in deep subseafloor sedimentary metagenomes.</title>
        <authorList>
            <person name="Kawai M."/>
            <person name="Futagami T."/>
            <person name="Toyoda A."/>
            <person name="Takaki Y."/>
            <person name="Nishi S."/>
            <person name="Hori S."/>
            <person name="Arai W."/>
            <person name="Tsubouchi T."/>
            <person name="Morono Y."/>
            <person name="Uchiyama I."/>
            <person name="Ito T."/>
            <person name="Fujiyama A."/>
            <person name="Inagaki F."/>
            <person name="Takami H."/>
        </authorList>
    </citation>
    <scope>NUCLEOTIDE SEQUENCE</scope>
    <source>
        <strain evidence="1">Expedition CK06-06</strain>
    </source>
</reference>
<gene>
    <name evidence="1" type="ORF">S01H1_11223</name>
</gene>
<accession>X0SRB4</accession>
<dbReference type="AlphaFoldDB" id="X0SRB4"/>
<proteinExistence type="predicted"/>